<dbReference type="EMBL" id="AP024849">
    <property type="protein sequence ID" value="BCZ48114.1"/>
    <property type="molecule type" value="Genomic_DNA"/>
</dbReference>
<organism evidence="2 3">
    <name type="scientific">Clostridium gelidum</name>
    <dbReference type="NCBI Taxonomy" id="704125"/>
    <lineage>
        <taxon>Bacteria</taxon>
        <taxon>Bacillati</taxon>
        <taxon>Bacillota</taxon>
        <taxon>Clostridia</taxon>
        <taxon>Eubacteriales</taxon>
        <taxon>Clostridiaceae</taxon>
        <taxon>Clostridium</taxon>
    </lineage>
</organism>
<gene>
    <name evidence="2" type="ORF">psyc5s11_41810</name>
</gene>
<dbReference type="Proteomes" id="UP000824633">
    <property type="component" value="Chromosome"/>
</dbReference>
<sequence length="182" mass="20639">MKKVTKLFSILSLVTLILVVCSNSNENNAQKVAKEFETELYTVDSNKINDYNNLIKIKDVQALAETMQSNDKTIKSLMTEEGYNSLVANRFNTLNTQGCAEGNYTMQVTDLTLSQNSYDIKENKAGYNFETKLKFSLNKDNTEQTDVGKGYIGLSKENGQWKVFVYRMTVLPKLIEETLSNK</sequence>
<proteinExistence type="predicted"/>
<dbReference type="RefSeq" id="WP_224034406.1">
    <property type="nucleotide sequence ID" value="NZ_AP024849.1"/>
</dbReference>
<name>A0ABM7TI28_9CLOT</name>
<accession>A0ABM7TI28</accession>
<feature type="signal peptide" evidence="1">
    <location>
        <begin position="1"/>
        <end position="29"/>
    </location>
</feature>
<keyword evidence="1" id="KW-0732">Signal</keyword>
<evidence type="ECO:0008006" key="4">
    <source>
        <dbReference type="Google" id="ProtNLM"/>
    </source>
</evidence>
<evidence type="ECO:0000256" key="1">
    <source>
        <dbReference type="SAM" id="SignalP"/>
    </source>
</evidence>
<reference evidence="3" key="1">
    <citation type="submission" date="2021-07" db="EMBL/GenBank/DDBJ databases">
        <title>Complete genome sequencing of a Clostridium isolate.</title>
        <authorList>
            <person name="Ueki A."/>
            <person name="Tonouchi A."/>
        </authorList>
    </citation>
    <scope>NUCLEOTIDE SEQUENCE [LARGE SCALE GENOMIC DNA]</scope>
    <source>
        <strain evidence="3">C5S11</strain>
    </source>
</reference>
<evidence type="ECO:0000313" key="2">
    <source>
        <dbReference type="EMBL" id="BCZ48114.1"/>
    </source>
</evidence>
<feature type="chain" id="PRO_5046885425" description="Lipoprotein" evidence="1">
    <location>
        <begin position="30"/>
        <end position="182"/>
    </location>
</feature>
<protein>
    <recommendedName>
        <fullName evidence="4">Lipoprotein</fullName>
    </recommendedName>
</protein>
<keyword evidence="3" id="KW-1185">Reference proteome</keyword>
<evidence type="ECO:0000313" key="3">
    <source>
        <dbReference type="Proteomes" id="UP000824633"/>
    </source>
</evidence>